<dbReference type="PANTHER" id="PTHR43883">
    <property type="entry name" value="SLR0207 PROTEIN"/>
    <property type="match status" value="1"/>
</dbReference>
<gene>
    <name evidence="2" type="ORF">DLJ82_5467</name>
</gene>
<dbReference type="InterPro" id="IPR052732">
    <property type="entry name" value="Cell-binding_unc_protein"/>
</dbReference>
<dbReference type="Pfam" id="PF13671">
    <property type="entry name" value="AAA_33"/>
    <property type="match status" value="1"/>
</dbReference>
<dbReference type="InterPro" id="IPR002575">
    <property type="entry name" value="Aminoglycoside_PTrfase"/>
</dbReference>
<feature type="domain" description="Aminoglycoside phosphotransferase" evidence="1">
    <location>
        <begin position="154"/>
        <end position="296"/>
    </location>
</feature>
<sequence>MRVNALSRNWGDAFDGAAMSAESLQMITEDQSATISFLNGALSRDGEPVEMIETHISRIFLAGDRAYKMKRAVKLPYADFSSAEKRLATCRKEVELNTPTAPDVYLGVRTITLEKDSRFAFDGQGTLLDALVEMRRFDQSLLLDHIATAGGLTPSMMTSLARAIVGYHRLAPVIGTSGGAANMAAVLKVNEAGFATSHVFSAAEVEELTAAFERHLAQLAELLDRRAQLGKVRRCHGDLHLRNIFLLDGEPCLFDCIEFNDQIATTDILYDLAFLLMDLWHRRHPELANLVMNRYLDETDEDDGFAALPFFIAVRAAVRAHVIATQADAAGDRAAMLIDEARSYFQLARSLLRQVPAQLVAVGGLSGSGKTTLAEVLAPRIGLAPGARIIESDRIRKAMHGVPAETRLPQAAYRPEISAKVYQEMGWRARFILAEGGSAVADAVFDRPVNRRMIEEAAEEGRHPFSAFWLEADPALLWQRVAARVGSPSDATVDILAHQLAHETGAVAWPRLDATQPAERLADEIMRRIEVKVLGSVPYQPADSSF</sequence>
<dbReference type="Gene3D" id="3.40.50.300">
    <property type="entry name" value="P-loop containing nucleotide triphosphate hydrolases"/>
    <property type="match status" value="1"/>
</dbReference>
<proteinExistence type="predicted"/>
<accession>A0A2Z4YQZ8</accession>
<dbReference type="InterPro" id="IPR027417">
    <property type="entry name" value="P-loop_NTPase"/>
</dbReference>
<keyword evidence="2" id="KW-0614">Plasmid</keyword>
<dbReference type="Proteomes" id="UP000251166">
    <property type="component" value="Plasmid unnamed1"/>
</dbReference>
<dbReference type="Pfam" id="PF01636">
    <property type="entry name" value="APH"/>
    <property type="match status" value="1"/>
</dbReference>
<evidence type="ECO:0000313" key="3">
    <source>
        <dbReference type="Proteomes" id="UP000251166"/>
    </source>
</evidence>
<evidence type="ECO:0000259" key="1">
    <source>
        <dbReference type="Pfam" id="PF01636"/>
    </source>
</evidence>
<dbReference type="PANTHER" id="PTHR43883:SF1">
    <property type="entry name" value="GLUCONOKINASE"/>
    <property type="match status" value="1"/>
</dbReference>
<dbReference type="Gene3D" id="3.90.1200.10">
    <property type="match status" value="1"/>
</dbReference>
<organism evidence="2 3">
    <name type="scientific">Rhizobium leguminosarum</name>
    <dbReference type="NCBI Taxonomy" id="384"/>
    <lineage>
        <taxon>Bacteria</taxon>
        <taxon>Pseudomonadati</taxon>
        <taxon>Pseudomonadota</taxon>
        <taxon>Alphaproteobacteria</taxon>
        <taxon>Hyphomicrobiales</taxon>
        <taxon>Rhizobiaceae</taxon>
        <taxon>Rhizobium/Agrobacterium group</taxon>
        <taxon>Rhizobium</taxon>
    </lineage>
</organism>
<reference evidence="2 3" key="1">
    <citation type="submission" date="2018-07" db="EMBL/GenBank/DDBJ databases">
        <title>Rhizobium leguminosarum strain:ATCC 14479 Genome sequencing and assembly.</title>
        <authorList>
            <person name="Chakraborty R."/>
        </authorList>
    </citation>
    <scope>NUCLEOTIDE SEQUENCE [LARGE SCALE GENOMIC DNA]</scope>
    <source>
        <strain evidence="2 3">ATCC 14479</strain>
        <plasmid evidence="3">Plasmid unnamed1</plasmid>
    </source>
</reference>
<dbReference type="SUPFAM" id="SSF52540">
    <property type="entry name" value="P-loop containing nucleoside triphosphate hydrolases"/>
    <property type="match status" value="1"/>
</dbReference>
<dbReference type="InterPro" id="IPR011009">
    <property type="entry name" value="Kinase-like_dom_sf"/>
</dbReference>
<evidence type="ECO:0000313" key="2">
    <source>
        <dbReference type="EMBL" id="AXA43028.1"/>
    </source>
</evidence>
<dbReference type="EMBL" id="CP030761">
    <property type="protein sequence ID" value="AXA43028.1"/>
    <property type="molecule type" value="Genomic_DNA"/>
</dbReference>
<dbReference type="AlphaFoldDB" id="A0A2Z4YQZ8"/>
<name>A0A2Z4YQZ8_RHILE</name>
<protein>
    <submittedName>
        <fullName evidence="2">AAA domain family protein</fullName>
    </submittedName>
</protein>
<geneLocation type="plasmid" evidence="2 3">
    <name>unnamed1</name>
</geneLocation>
<dbReference type="SUPFAM" id="SSF56112">
    <property type="entry name" value="Protein kinase-like (PK-like)"/>
    <property type="match status" value="1"/>
</dbReference>